<accession>A0A6C0HZL3</accession>
<organism evidence="1">
    <name type="scientific">viral metagenome</name>
    <dbReference type="NCBI Taxonomy" id="1070528"/>
    <lineage>
        <taxon>unclassified sequences</taxon>
        <taxon>metagenomes</taxon>
        <taxon>organismal metagenomes</taxon>
    </lineage>
</organism>
<proteinExistence type="predicted"/>
<protein>
    <submittedName>
        <fullName evidence="1">Uncharacterized protein</fullName>
    </submittedName>
</protein>
<evidence type="ECO:0000313" key="1">
    <source>
        <dbReference type="EMBL" id="QHT86198.1"/>
    </source>
</evidence>
<reference evidence="1" key="1">
    <citation type="journal article" date="2020" name="Nature">
        <title>Giant virus diversity and host interactions through global metagenomics.</title>
        <authorList>
            <person name="Schulz F."/>
            <person name="Roux S."/>
            <person name="Paez-Espino D."/>
            <person name="Jungbluth S."/>
            <person name="Walsh D.A."/>
            <person name="Denef V.J."/>
            <person name="McMahon K.D."/>
            <person name="Konstantinidis K.T."/>
            <person name="Eloe-Fadrosh E.A."/>
            <person name="Kyrpides N.C."/>
            <person name="Woyke T."/>
        </authorList>
    </citation>
    <scope>NUCLEOTIDE SEQUENCE</scope>
    <source>
        <strain evidence="1">GVMAG-M-3300023184-184</strain>
    </source>
</reference>
<name>A0A6C0HZL3_9ZZZZ</name>
<sequence length="511" mass="61367">MSIQLSESFEIIGELFEKYKDEPYMIQRMNQYICNRLPKIFDSFKNNYDINQIHEEEMQINQELFIQNFFNDNTYLYHSSTGAFFYYDNTHYKYYSEDDILHHVLSSISKNRQLISWKKSTKIQMMAKIKQNHLLKSIPNSETIQFVLELLMPFFKSKSETKYFLTILGDTVLKKQHGLFHFINSKAKPFLRELDRHSQQTLGIHTTTTFKCKYYDHEYNNCRFINIQENIVIDNLWLPFLNEHFIDIICVAAHYSIRYKNSDCFILSINNEIALNEYTFFLKEKTPNDIVQQFITEYIQILPETNLRPIEIGTITWKNMFYLWKHFLDQHQLPTIIFQQNLKQLLLEKLSCNYDTTNDTFHKVYSMYIPSIQYYLQFWNETITSGNCEDTYEIDELLMLYKKWNPTISNINEMQLLDLITYFYPNTDIAESKYISSIQCSLWDKTIDIRKAIEKYNTVSEKASVYQVYEYYCKIQRGGDNPDLIVSKQYFEKFVHSHLSEYIDIFFIGDS</sequence>
<dbReference type="AlphaFoldDB" id="A0A6C0HZL3"/>
<dbReference type="EMBL" id="MN740063">
    <property type="protein sequence ID" value="QHT86198.1"/>
    <property type="molecule type" value="Genomic_DNA"/>
</dbReference>